<dbReference type="NCBIfam" id="TIGR01965">
    <property type="entry name" value="VCBS_repeat"/>
    <property type="match status" value="2"/>
</dbReference>
<dbReference type="Pfam" id="PF17963">
    <property type="entry name" value="Big_9"/>
    <property type="match status" value="4"/>
</dbReference>
<keyword evidence="2" id="KW-0800">Toxin</keyword>
<evidence type="ECO:0000256" key="3">
    <source>
        <dbReference type="ARBA" id="ARBA00022737"/>
    </source>
</evidence>
<dbReference type="PRINTS" id="PR00313">
    <property type="entry name" value="CABNDNGRPT"/>
</dbReference>
<dbReference type="InterPro" id="IPR011049">
    <property type="entry name" value="Serralysin-like_metalloprot_C"/>
</dbReference>
<dbReference type="RefSeq" id="WP_231036720.1">
    <property type="nucleotide sequence ID" value="NZ_JAJNGX010000069.1"/>
</dbReference>
<evidence type="ECO:0000256" key="6">
    <source>
        <dbReference type="SAM" id="MobiDB-lite"/>
    </source>
</evidence>
<feature type="domain" description="DUF4214" evidence="7">
    <location>
        <begin position="79"/>
        <end position="123"/>
    </location>
</feature>
<keyword evidence="5" id="KW-0472">Membrane</keyword>
<evidence type="ECO:0000313" key="9">
    <source>
        <dbReference type="Proteomes" id="UP000809337"/>
    </source>
</evidence>
<dbReference type="InterPro" id="IPR003995">
    <property type="entry name" value="RTX_toxin_determinant-A"/>
</dbReference>
<dbReference type="InterPro" id="IPR025282">
    <property type="entry name" value="DUF4214"/>
</dbReference>
<dbReference type="PROSITE" id="PS00330">
    <property type="entry name" value="HEMOLYSIN_CALCIUM"/>
    <property type="match status" value="1"/>
</dbReference>
<dbReference type="GO" id="GO:0005509">
    <property type="term" value="F:calcium ion binding"/>
    <property type="evidence" value="ECO:0007669"/>
    <property type="project" value="InterPro"/>
</dbReference>
<accession>A0A9Q2RZU7</accession>
<feature type="region of interest" description="Disordered" evidence="6">
    <location>
        <begin position="858"/>
        <end position="930"/>
    </location>
</feature>
<comment type="caution">
    <text evidence="8">The sequence shown here is derived from an EMBL/GenBank/DDBJ whole genome shotgun (WGS) entry which is preliminary data.</text>
</comment>
<keyword evidence="4" id="KW-0843">Virulence</keyword>
<evidence type="ECO:0000256" key="4">
    <source>
        <dbReference type="ARBA" id="ARBA00023026"/>
    </source>
</evidence>
<dbReference type="Gene3D" id="2.150.10.10">
    <property type="entry name" value="Serralysin-like metalloprotease, C-terminal"/>
    <property type="match status" value="2"/>
</dbReference>
<dbReference type="Pfam" id="PF13946">
    <property type="entry name" value="DUF4214"/>
    <property type="match status" value="1"/>
</dbReference>
<dbReference type="GO" id="GO:0005576">
    <property type="term" value="C:extracellular region"/>
    <property type="evidence" value="ECO:0007669"/>
    <property type="project" value="InterPro"/>
</dbReference>
<dbReference type="GO" id="GO:0090729">
    <property type="term" value="F:toxin activity"/>
    <property type="evidence" value="ECO:0007669"/>
    <property type="project" value="UniProtKB-KW"/>
</dbReference>
<protein>
    <submittedName>
        <fullName evidence="8">Tandem-95 repeat protein</fullName>
    </submittedName>
</protein>
<dbReference type="NCBIfam" id="NF012211">
    <property type="entry name" value="tand_rpt_95"/>
    <property type="match status" value="3"/>
</dbReference>
<dbReference type="Pfam" id="PF00353">
    <property type="entry name" value="HemolysinCabind"/>
    <property type="match status" value="4"/>
</dbReference>
<feature type="compositionally biased region" description="Low complexity" evidence="6">
    <location>
        <begin position="907"/>
        <end position="916"/>
    </location>
</feature>
<keyword evidence="3" id="KW-0677">Repeat</keyword>
<evidence type="ECO:0000256" key="5">
    <source>
        <dbReference type="ARBA" id="ARBA00023136"/>
    </source>
</evidence>
<dbReference type="GO" id="GO:0016020">
    <property type="term" value="C:membrane"/>
    <property type="evidence" value="ECO:0007669"/>
    <property type="project" value="UniProtKB-SubCell"/>
</dbReference>
<dbReference type="Proteomes" id="UP000809337">
    <property type="component" value="Unassembled WGS sequence"/>
</dbReference>
<dbReference type="SUPFAM" id="SSF51120">
    <property type="entry name" value="beta-Roll"/>
    <property type="match status" value="2"/>
</dbReference>
<dbReference type="EMBL" id="JAFBWN010000068">
    <property type="protein sequence ID" value="MBM2357774.1"/>
    <property type="molecule type" value="Genomic_DNA"/>
</dbReference>
<evidence type="ECO:0000313" key="8">
    <source>
        <dbReference type="EMBL" id="MBM2357774.1"/>
    </source>
</evidence>
<evidence type="ECO:0000259" key="7">
    <source>
        <dbReference type="Pfam" id="PF13946"/>
    </source>
</evidence>
<feature type="non-terminal residue" evidence="8">
    <location>
        <position position="1432"/>
    </location>
</feature>
<feature type="compositionally biased region" description="Polar residues" evidence="6">
    <location>
        <begin position="322"/>
        <end position="333"/>
    </location>
</feature>
<dbReference type="Gene3D" id="2.60.40.3440">
    <property type="match status" value="3"/>
</dbReference>
<dbReference type="PRINTS" id="PR01488">
    <property type="entry name" value="RTXTOXINA"/>
</dbReference>
<gene>
    <name evidence="8" type="ORF">JQX14_24925</name>
</gene>
<proteinExistence type="predicted"/>
<dbReference type="InterPro" id="IPR010221">
    <property type="entry name" value="VCBS_dom"/>
</dbReference>
<name>A0A9Q2RZU7_9RHOB</name>
<comment type="subcellular location">
    <subcellularLocation>
        <location evidence="1">Membrane</location>
    </subcellularLocation>
</comment>
<evidence type="ECO:0000256" key="1">
    <source>
        <dbReference type="ARBA" id="ARBA00004370"/>
    </source>
</evidence>
<feature type="region of interest" description="Disordered" evidence="6">
    <location>
        <begin position="306"/>
        <end position="333"/>
    </location>
</feature>
<organism evidence="8 9">
    <name type="scientific">Pseudosulfitobacter pseudonitzschiae</name>
    <dbReference type="NCBI Taxonomy" id="1402135"/>
    <lineage>
        <taxon>Bacteria</taxon>
        <taxon>Pseudomonadati</taxon>
        <taxon>Pseudomonadota</taxon>
        <taxon>Alphaproteobacteria</taxon>
        <taxon>Rhodobacterales</taxon>
        <taxon>Roseobacteraceae</taxon>
        <taxon>Pseudosulfitobacter</taxon>
    </lineage>
</organism>
<sequence>MAFDISALTPKEQVSLIYIGYFDRAPEPAGLNFWEIQLEEFLDGSADGVAGMSLQDIATDFSTQQETRDVYDFFDPGSTISAGNFLTNVYLNLFGRLPDSGGLQFWTDVLNSGTLPVGQVILEIIGGAQGSDILVLENKLSVAIDWHDTALANGVFIPDAAGAASASSVLDGVTADPATVVDAKAETAAFFNTAPVAGNDFVTINEDGVINGNVGDDTSDADGDTLTHSVEAGDGASNGTVVMNADGTYTYTPNADFNGTDSFTYTVKDGKGGVDTATVNVTVTAVNDAPVAQDGIVATTAEDNSVSGSVASSDVDGGAPTYSVSGNPANGSVTMNPNGTYTYTPNDDFNGSDSFEYTVNDGKGGVDTATVNITVTAVDDAPVAQDESASVNEDAFILNGQLDANDIDNDNANITFSLNAAAPAGLTVLADGSYTFDASVAAYQNLAAGVTQVITAGYTATSNGKSDTGTITITVTGTNDAPVAQAASASTVEDTAISGTLSATDKDNGDTLTYSLATGAANGDVTVNQNGTFVYDPNANFNGVDSFTYTVTDSAGATSTATVNIGVSAVDDVLTAGVDIINGGQGDDIIIGNENTLNAGDSVTGGDGTDTVIVNVETGVDVNIFNQADDFSFGGFSLNVETFQTTVDGDGSATFDMSGSEITGNTFINSNSSGDVTFNAVNMTAGGTNGDDNNDGLPDDLVSLELRNVTNSADTTVTTRPAQVSGATDAANILATNVDSNAIIGDVSFFGAPNSSSASGIETFNLSTAGSAQMVSIEDLNTPGATTLNIAADTTGLIIGDPDADVGSAGTVGDRQIVGFENDLSSTINVVDGSASTGGFGVGLQDAINGVTVTGGAGNDTVEGSSNDDSISGNGGADLLDGDDGNDTINGGEGNDTLFGGNDDDLINGGDNNDVIDGGEGNDILNGDAGNDSIHTGNAAADEIVDGGAGNDNVTTNVQFLDGTDNNGGSLDLVDQLSGGAGDGDTLFLEGTSSSDVNGLNYVQQFENIELDGTGTHTFTIGNNSVFENDHDARAVAGGSTTIDGRSSGGSVVLDLTTLDQGMSVLDSNNNDTILGTAGDDEILFSGGTDVLRGGAGNDTFIGDPDSIEFADTIDGDGGNDTILLRGRGAADIGAGVTGIQTLKVEDTADGNQGDVTVNFQSFDNNDVTNTSHDGSLSNGGNPMLHVDGSDLDLGEELTVNMQNNAFDEDIRVTGGASNDSIVMGTWLDSGDQIDGGANSAAGDTLIVDLNGGTLNDVAFTNVSNIENLVVFDSAGGGTLNLGPLAAAAGILVVDASGILIDGTTINAQTFPNDLKVIDSDVDLNINTGGGNDTIVLAGGTDNINTGSGNDTIQVENGELDFTDVINGGLGTDAVQLMNQTGPSAGINVNVDLDTVLSIESYILEGTGDRAPGVDADDHTITFQGGNVGTVT</sequence>
<feature type="compositionally biased region" description="Low complexity" evidence="6">
    <location>
        <begin position="306"/>
        <end position="319"/>
    </location>
</feature>
<dbReference type="InterPro" id="IPR018511">
    <property type="entry name" value="Hemolysin-typ_Ca-bd_CS"/>
</dbReference>
<reference evidence="8" key="1">
    <citation type="submission" date="2021-01" db="EMBL/GenBank/DDBJ databases">
        <title>Diatom-associated Roseobacters Show Island Model of Population Structure.</title>
        <authorList>
            <person name="Qu L."/>
            <person name="Feng X."/>
            <person name="Chen Y."/>
            <person name="Li L."/>
            <person name="Wang X."/>
            <person name="Hu Z."/>
            <person name="Wang H."/>
            <person name="Luo H."/>
        </authorList>
    </citation>
    <scope>NUCLEOTIDE SEQUENCE</scope>
    <source>
        <strain evidence="8">SM26-45</strain>
    </source>
</reference>
<evidence type="ECO:0000256" key="2">
    <source>
        <dbReference type="ARBA" id="ARBA00022656"/>
    </source>
</evidence>
<dbReference type="InterPro" id="IPR001343">
    <property type="entry name" value="Hemolysn_Ca-bd"/>
</dbReference>